<evidence type="ECO:0000313" key="17">
    <source>
        <dbReference type="EMBL" id="OGF64045.1"/>
    </source>
</evidence>
<evidence type="ECO:0000256" key="2">
    <source>
        <dbReference type="ARBA" id="ARBA00022515"/>
    </source>
</evidence>
<keyword evidence="6 13" id="KW-0479">Metal-binding</keyword>
<dbReference type="PANTHER" id="PTHR30313:SF2">
    <property type="entry name" value="DNA PRIMASE"/>
    <property type="match status" value="1"/>
</dbReference>
<name>A0A1F5VKX4_9BACT</name>
<dbReference type="InterPro" id="IPR050219">
    <property type="entry name" value="DnaG_primase"/>
</dbReference>
<evidence type="ECO:0000256" key="9">
    <source>
        <dbReference type="ARBA" id="ARBA00022842"/>
    </source>
</evidence>
<evidence type="ECO:0000256" key="4">
    <source>
        <dbReference type="ARBA" id="ARBA00022695"/>
    </source>
</evidence>
<dbReference type="InterPro" id="IPR006171">
    <property type="entry name" value="TOPRIM_dom"/>
</dbReference>
<feature type="coiled-coil region" evidence="15">
    <location>
        <begin position="533"/>
        <end position="579"/>
    </location>
</feature>
<dbReference type="STRING" id="1817863.A2Y62_15360"/>
<dbReference type="Pfam" id="PF08275">
    <property type="entry name" value="DNAG_N"/>
    <property type="match status" value="1"/>
</dbReference>
<evidence type="ECO:0000256" key="15">
    <source>
        <dbReference type="SAM" id="Coils"/>
    </source>
</evidence>
<dbReference type="InterPro" id="IPR036977">
    <property type="entry name" value="DNA_primase_Znf_CHC2"/>
</dbReference>
<evidence type="ECO:0000256" key="11">
    <source>
        <dbReference type="ARBA" id="ARBA00023163"/>
    </source>
</evidence>
<organism evidence="17 18">
    <name type="scientific">Candidatus Fischerbacteria bacterium RBG_13_37_8</name>
    <dbReference type="NCBI Taxonomy" id="1817863"/>
    <lineage>
        <taxon>Bacteria</taxon>
        <taxon>Candidatus Fischeribacteriota</taxon>
    </lineage>
</organism>
<dbReference type="NCBIfam" id="TIGR01391">
    <property type="entry name" value="dnaG"/>
    <property type="match status" value="1"/>
</dbReference>
<dbReference type="Pfam" id="PF13155">
    <property type="entry name" value="Toprim_2"/>
    <property type="match status" value="1"/>
</dbReference>
<evidence type="ECO:0000256" key="3">
    <source>
        <dbReference type="ARBA" id="ARBA00022679"/>
    </source>
</evidence>
<dbReference type="GO" id="GO:0008270">
    <property type="term" value="F:zinc ion binding"/>
    <property type="evidence" value="ECO:0007669"/>
    <property type="project" value="UniProtKB-KW"/>
</dbReference>
<dbReference type="GO" id="GO:1990077">
    <property type="term" value="C:primosome complex"/>
    <property type="evidence" value="ECO:0007669"/>
    <property type="project" value="UniProtKB-KW"/>
</dbReference>
<dbReference type="InterPro" id="IPR016136">
    <property type="entry name" value="DNA_helicase_N/primase_C"/>
</dbReference>
<dbReference type="Gene3D" id="3.90.980.10">
    <property type="entry name" value="DNA primase, catalytic core, N-terminal domain"/>
    <property type="match status" value="1"/>
</dbReference>
<dbReference type="EMBL" id="MFGW01000141">
    <property type="protein sequence ID" value="OGF64045.1"/>
    <property type="molecule type" value="Genomic_DNA"/>
</dbReference>
<dbReference type="InterPro" id="IPR006295">
    <property type="entry name" value="DNA_primase_DnaG"/>
</dbReference>
<comment type="subunit">
    <text evidence="12">Monomer. Interacts with DnaB.</text>
</comment>
<gene>
    <name evidence="12" type="primary">dnaG</name>
    <name evidence="17" type="ORF">A2Y62_15360</name>
</gene>
<dbReference type="GO" id="GO:0003677">
    <property type="term" value="F:DNA binding"/>
    <property type="evidence" value="ECO:0007669"/>
    <property type="project" value="UniProtKB-KW"/>
</dbReference>
<keyword evidence="1 12" id="KW-0240">DNA-directed RNA polymerase</keyword>
<dbReference type="AlphaFoldDB" id="A0A1F5VKX4"/>
<evidence type="ECO:0000256" key="1">
    <source>
        <dbReference type="ARBA" id="ARBA00022478"/>
    </source>
</evidence>
<comment type="function">
    <text evidence="12 13">RNA polymerase that catalyzes the synthesis of short RNA molecules used as primers for DNA polymerase during DNA replication.</text>
</comment>
<comment type="catalytic activity">
    <reaction evidence="12">
        <text>ssDNA + n NTP = ssDNA/pppN(pN)n-1 hybrid + (n-1) diphosphate.</text>
        <dbReference type="EC" id="2.7.7.101"/>
    </reaction>
</comment>
<evidence type="ECO:0000256" key="12">
    <source>
        <dbReference type="HAMAP-Rule" id="MF_00974"/>
    </source>
</evidence>
<keyword evidence="5 12" id="KW-0235">DNA replication</keyword>
<comment type="similarity">
    <text evidence="12 13">Belongs to the DnaG primase family.</text>
</comment>
<dbReference type="InterPro" id="IPR037068">
    <property type="entry name" value="DNA_primase_core_N_sf"/>
</dbReference>
<comment type="cofactor">
    <cofactor evidence="13 14">
        <name>Zn(2+)</name>
        <dbReference type="ChEBI" id="CHEBI:29105"/>
    </cofactor>
    <text evidence="13 14">Binds 1 zinc ion per monomer.</text>
</comment>
<dbReference type="FunFam" id="3.90.580.10:FF:000001">
    <property type="entry name" value="DNA primase"/>
    <property type="match status" value="1"/>
</dbReference>
<evidence type="ECO:0000256" key="14">
    <source>
        <dbReference type="PIRSR" id="PIRSR002811-1"/>
    </source>
</evidence>
<dbReference type="EC" id="2.7.7.101" evidence="12"/>
<keyword evidence="2 12" id="KW-0639">Primosome</keyword>
<dbReference type="Proteomes" id="UP000178943">
    <property type="component" value="Unassembled WGS sequence"/>
</dbReference>
<dbReference type="SMART" id="SM00400">
    <property type="entry name" value="ZnF_CHCC"/>
    <property type="match status" value="1"/>
</dbReference>
<proteinExistence type="inferred from homology"/>
<feature type="domain" description="Toprim" evidence="16">
    <location>
        <begin position="251"/>
        <end position="332"/>
    </location>
</feature>
<evidence type="ECO:0000313" key="18">
    <source>
        <dbReference type="Proteomes" id="UP000178943"/>
    </source>
</evidence>
<dbReference type="SUPFAM" id="SSF56731">
    <property type="entry name" value="DNA primase core"/>
    <property type="match status" value="1"/>
</dbReference>
<keyword evidence="4 12" id="KW-0548">Nucleotidyltransferase</keyword>
<evidence type="ECO:0000259" key="16">
    <source>
        <dbReference type="PROSITE" id="PS50880"/>
    </source>
</evidence>
<dbReference type="GO" id="GO:0000428">
    <property type="term" value="C:DNA-directed RNA polymerase complex"/>
    <property type="evidence" value="ECO:0007669"/>
    <property type="project" value="UniProtKB-KW"/>
</dbReference>
<dbReference type="FunFam" id="3.40.1360.10:FF:000002">
    <property type="entry name" value="DNA primase"/>
    <property type="match status" value="1"/>
</dbReference>
<dbReference type="Pfam" id="PF01807">
    <property type="entry name" value="Zn_ribbon_DnaG"/>
    <property type="match status" value="1"/>
</dbReference>
<dbReference type="InterPro" id="IPR002694">
    <property type="entry name" value="Znf_CHC2"/>
</dbReference>
<dbReference type="PROSITE" id="PS50880">
    <property type="entry name" value="TOPRIM"/>
    <property type="match status" value="1"/>
</dbReference>
<dbReference type="SMART" id="SM00493">
    <property type="entry name" value="TOPRIM"/>
    <property type="match status" value="1"/>
</dbReference>
<dbReference type="SUPFAM" id="SSF57783">
    <property type="entry name" value="Zinc beta-ribbon"/>
    <property type="match status" value="1"/>
</dbReference>
<dbReference type="Gene3D" id="1.10.860.10">
    <property type="entry name" value="DNAb Helicase, Chain A"/>
    <property type="match status" value="1"/>
</dbReference>
<dbReference type="GO" id="GO:0005737">
    <property type="term" value="C:cytoplasm"/>
    <property type="evidence" value="ECO:0007669"/>
    <property type="project" value="TreeGrafter"/>
</dbReference>
<dbReference type="PIRSF" id="PIRSF002811">
    <property type="entry name" value="DnaG"/>
    <property type="match status" value="1"/>
</dbReference>
<keyword evidence="9" id="KW-0460">Magnesium</keyword>
<dbReference type="Gene3D" id="3.40.1360.10">
    <property type="match status" value="1"/>
</dbReference>
<dbReference type="GO" id="GO:0006269">
    <property type="term" value="P:DNA replication, synthesis of primer"/>
    <property type="evidence" value="ECO:0007669"/>
    <property type="project" value="UniProtKB-UniRule"/>
</dbReference>
<dbReference type="InterPro" id="IPR030846">
    <property type="entry name" value="DnaG_bac"/>
</dbReference>
<dbReference type="InterPro" id="IPR034151">
    <property type="entry name" value="TOPRIM_DnaG_bac"/>
</dbReference>
<evidence type="ECO:0000256" key="10">
    <source>
        <dbReference type="ARBA" id="ARBA00023125"/>
    </source>
</evidence>
<evidence type="ECO:0000256" key="6">
    <source>
        <dbReference type="ARBA" id="ARBA00022723"/>
    </source>
</evidence>
<evidence type="ECO:0000256" key="7">
    <source>
        <dbReference type="ARBA" id="ARBA00022771"/>
    </source>
</evidence>
<dbReference type="HAMAP" id="MF_00974">
    <property type="entry name" value="DNA_primase_DnaG"/>
    <property type="match status" value="1"/>
</dbReference>
<keyword evidence="3 12" id="KW-0808">Transferase</keyword>
<keyword evidence="15" id="KW-0175">Coiled coil</keyword>
<sequence>MINREIIDRIKLIIQPLSLAGHYISLKPQGSRFIALCPFHKEKTPSFYMNEDGMFHCFGCGKGGDIFKFIMEMEKLSFMDAVQFLADKYGIKIDHSVSTEAYKQKETMLAVHKEACALYQKTLSSDDGKEALSYLQKRGITTDTINKFKIGFSPNEWDFLSRYFEKKADPALLIKSSLVVPREKNDGFYDRFRNRIMIPIIDLHDNVIGFGGRALKSDEVKYINSAESPIFQKGLFLFSLCNAKKKIAEKEFALLVEGYFDAIALHSFGFENAVASLGTSLTEQQIHLLKRYTTTVYVCYDADKAGKKAADRAIQMLLENDFLVKVIILDENEDPDSFCRKYGADSFQERIEQADDFIHFFLHNKIKPHDRITPKIKSSIVLEGIPLLRAIKNQITRSHYIKMAASLLKINEDLLLQTLKEHDTSPHADYSSIQQLTNINIAEKAFLLGCIYYTEILEAVLKEKDETFFDGLQTTPLFQKLILMLRNNEPISPDALMHTLGDEEKNILSSILLENFDYKNKNLIEKSRRILEIQHIERKLSALQEKIEALKDISDSEILNELLNEKKRLATERQKLKLC</sequence>
<protein>
    <recommendedName>
        <fullName evidence="12 13">DNA primase</fullName>
        <ecNumber evidence="12">2.7.7.101</ecNumber>
    </recommendedName>
</protein>
<comment type="caution">
    <text evidence="17">The sequence shown here is derived from an EMBL/GenBank/DDBJ whole genome shotgun (WGS) entry which is preliminary data.</text>
</comment>
<keyword evidence="7 14" id="KW-0863">Zinc-finger</keyword>
<accession>A0A1F5VKX4</accession>
<reference evidence="17 18" key="1">
    <citation type="journal article" date="2016" name="Nat. Commun.">
        <title>Thousands of microbial genomes shed light on interconnected biogeochemical processes in an aquifer system.</title>
        <authorList>
            <person name="Anantharaman K."/>
            <person name="Brown C.T."/>
            <person name="Hug L.A."/>
            <person name="Sharon I."/>
            <person name="Castelle C.J."/>
            <person name="Probst A.J."/>
            <person name="Thomas B.C."/>
            <person name="Singh A."/>
            <person name="Wilkins M.J."/>
            <person name="Karaoz U."/>
            <person name="Brodie E.L."/>
            <person name="Williams K.H."/>
            <person name="Hubbard S.S."/>
            <person name="Banfield J.F."/>
        </authorList>
    </citation>
    <scope>NUCLEOTIDE SEQUENCE [LARGE SCALE GENOMIC DNA]</scope>
</reference>
<keyword evidence="8 13" id="KW-0862">Zinc</keyword>
<dbReference type="Gene3D" id="3.90.580.10">
    <property type="entry name" value="Zinc finger, CHC2-type domain"/>
    <property type="match status" value="1"/>
</dbReference>
<comment type="caution">
    <text evidence="12">Lacks conserved residue(s) required for the propagation of feature annotation.</text>
</comment>
<feature type="zinc finger region" description="CHC2-type" evidence="14">
    <location>
        <begin position="37"/>
        <end position="60"/>
    </location>
</feature>
<evidence type="ECO:0000256" key="13">
    <source>
        <dbReference type="PIRNR" id="PIRNR002811"/>
    </source>
</evidence>
<evidence type="ECO:0000256" key="8">
    <source>
        <dbReference type="ARBA" id="ARBA00022833"/>
    </source>
</evidence>
<evidence type="ECO:0000256" key="5">
    <source>
        <dbReference type="ARBA" id="ARBA00022705"/>
    </source>
</evidence>
<dbReference type="CDD" id="cd03364">
    <property type="entry name" value="TOPRIM_DnaG_primases"/>
    <property type="match status" value="1"/>
</dbReference>
<dbReference type="GO" id="GO:0003899">
    <property type="term" value="F:DNA-directed RNA polymerase activity"/>
    <property type="evidence" value="ECO:0007669"/>
    <property type="project" value="UniProtKB-UniRule"/>
</dbReference>
<keyword evidence="10 12" id="KW-0238">DNA-binding</keyword>
<dbReference type="InterPro" id="IPR013264">
    <property type="entry name" value="DNAG_N"/>
</dbReference>
<dbReference type="PANTHER" id="PTHR30313">
    <property type="entry name" value="DNA PRIMASE"/>
    <property type="match status" value="1"/>
</dbReference>
<keyword evidence="11 12" id="KW-0804">Transcription</keyword>